<dbReference type="InterPro" id="IPR026341">
    <property type="entry name" value="T9SS_type_B"/>
</dbReference>
<dbReference type="RefSeq" id="WP_073228451.1">
    <property type="nucleotide sequence ID" value="NZ_FQUQ01000001.1"/>
</dbReference>
<dbReference type="Pfam" id="PF13585">
    <property type="entry name" value="CHU_C"/>
    <property type="match status" value="1"/>
</dbReference>
<feature type="region of interest" description="Disordered" evidence="1">
    <location>
        <begin position="1206"/>
        <end position="1226"/>
    </location>
</feature>
<accession>A0A1M4W484</accession>
<dbReference type="CDD" id="cd00063">
    <property type="entry name" value="FN3"/>
    <property type="match status" value="1"/>
</dbReference>
<feature type="compositionally biased region" description="Polar residues" evidence="1">
    <location>
        <begin position="1216"/>
        <end position="1226"/>
    </location>
</feature>
<gene>
    <name evidence="5" type="ORF">SAMN04488522_1011127</name>
</gene>
<dbReference type="NCBIfam" id="NF033510">
    <property type="entry name" value="Ca_tandemer"/>
    <property type="match status" value="7"/>
</dbReference>
<dbReference type="GO" id="GO:0005509">
    <property type="term" value="F:calcium ion binding"/>
    <property type="evidence" value="ECO:0007669"/>
    <property type="project" value="InterPro"/>
</dbReference>
<name>A0A1M4W484_9SPHI</name>
<dbReference type="Gene3D" id="2.60.40.60">
    <property type="entry name" value="Cadherins"/>
    <property type="match status" value="1"/>
</dbReference>
<dbReference type="GO" id="GO:0016020">
    <property type="term" value="C:membrane"/>
    <property type="evidence" value="ECO:0007669"/>
    <property type="project" value="InterPro"/>
</dbReference>
<dbReference type="Gene3D" id="3.30.160.710">
    <property type="match status" value="1"/>
</dbReference>
<dbReference type="SUPFAM" id="SSF49265">
    <property type="entry name" value="Fibronectin type III"/>
    <property type="match status" value="1"/>
</dbReference>
<dbReference type="InterPro" id="IPR041286">
    <property type="entry name" value="MBG_2"/>
</dbReference>
<dbReference type="STRING" id="288992.SAMN04488522_1011127"/>
<feature type="domain" description="Fibronectin type-III" evidence="4">
    <location>
        <begin position="2138"/>
        <end position="2231"/>
    </location>
</feature>
<dbReference type="InterPro" id="IPR044016">
    <property type="entry name" value="Big_13"/>
</dbReference>
<keyword evidence="6" id="KW-1185">Reference proteome</keyword>
<feature type="domain" description="Cadherin" evidence="3">
    <location>
        <begin position="2568"/>
        <end position="2668"/>
    </location>
</feature>
<dbReference type="PANTHER" id="PTHR34677:SF3">
    <property type="entry name" value="BACTERIAL IG-LIKE DOMAIN-CONTAINING PROTEIN"/>
    <property type="match status" value="1"/>
</dbReference>
<dbReference type="PROSITE" id="PS50268">
    <property type="entry name" value="CADHERIN_2"/>
    <property type="match status" value="1"/>
</dbReference>
<organism evidence="5 6">
    <name type="scientific">Pedobacter caeni</name>
    <dbReference type="NCBI Taxonomy" id="288992"/>
    <lineage>
        <taxon>Bacteria</taxon>
        <taxon>Pseudomonadati</taxon>
        <taxon>Bacteroidota</taxon>
        <taxon>Sphingobacteriia</taxon>
        <taxon>Sphingobacteriales</taxon>
        <taxon>Sphingobacteriaceae</taxon>
        <taxon>Pedobacter</taxon>
    </lineage>
</organism>
<feature type="signal peptide" evidence="2">
    <location>
        <begin position="1"/>
        <end position="22"/>
    </location>
</feature>
<keyword evidence="2" id="KW-0732">Signal</keyword>
<evidence type="ECO:0000313" key="6">
    <source>
        <dbReference type="Proteomes" id="UP000184287"/>
    </source>
</evidence>
<dbReference type="Gene3D" id="2.60.40.10">
    <property type="entry name" value="Immunoglobulins"/>
    <property type="match status" value="8"/>
</dbReference>
<sequence>MRYLKTIILLWVSILACLTANAQSANSHTTSSAGGTLVLPGGNTMGFTVGEAVIRTLGTNPLFTQGLHQTLLTFSVTDVNSPNTVTTYKEGGVVLVTVTFDQPALVSGVPELALNSGGKGLYTSGSGTTVLTFTYTVAAGETSADLDYSAIGSLTLPGGATIQNGLGANAPLTLPTPGAPGSLGANQNFVIDTTAPNAPSTPVLAAASDSGIPTDQITNVTLPVFTGTAEAGSTVTLYDTDGTTVLGTAVATGGIWSITSTALAEGVHTISAKATDAAGNVSVASTGLPVTIDLTAPTLAITSNVPQLKSGETATITFTFSEDPGTTFTWDGTVGDVVVTGGTLGAISGSGLTRTATFTPTASTNAGTASITVAAATYTDLAGNNGTAGTTPALTFDTSNPAAPSTPVLATASDSGVSNSDNITNVTTPVFTGTAEAGSTVNLYDTDGVTVIGTGIATGGNWSITATTLTPGVHTVTAKATDAAGNVSPASTGLAVTIDTTSPTLAITSSVPQLKSGETATITFTFSEDPGTTFNWDGTTGDVVVTGGTLAAISGAGLTRTAIFTPTAGTNAGTVSITVAAATYTDAAGNNGGAGTTPLLTFDTSNPASPSTPALASASDSGFSNTDHITNVTIPVFTGTAEAGATVTLYDTDGTTVLGTGIATGGNWSITATTLTPGIHTVTAKTTDAAGNVSPASTGLAVTIDTTSPTLAITSSVPQLKSGETATITFTFSEDPGTTFAWNGTIGDVVVTGGTLAAISGTGLTRTATFTPTAGTNAGTASITVAAATYTDIAGNNGGAGTTPTLTFDTSNPNAPSAPVLASASDSGFSNTDNITNVTIPVFTGTAEAGATVTLYDTDGTTVLGTGIATGGNWSITATTLTPGVHTLTAKTTDAAGNLSPASTGLAVTIDTTSPTLAITSNVPQLKSGETATITFTFSEDPGTTFAWNGTTGDVVVTGGTLAAISGVGLTRTAIFTPTAGTNAGTASITVAAATYTDIAGNNGGAGTTPSLTFDTSNPAAPSAPVLAAASDSGVSNSDNITNVITPVFTGTAEAGSTVNLYDTDGVTVIGTGIATGGSWSITATTLTPGVHTLTAKATDAAGNVSPASTGLAVTIDTTSPTLAITSNVPQLKSGETATITFTFSEDPGTTFNWDGTTGDVVVTGGTLAAISGAGLTRTAIFTPTAGTNAGTVSITVAAATYTDAAGNNGGAGTTPPLTFDTSNPNAPSPPVLASASDSGFSNTDQITNVTIPVFTGTAEAGATVTLYDTDGTTVLGTGIATGGNWSITATTLTPGVHTVTAKTTDAAGNVSPASTGLAVTIDTTSPTLAITSSVPQLKSGETATITFTFSEDPGTTFAWNGTTGDVVVTGGTLAAISGTGLTRTATFTPTAATNEGTASITVAAATYTDIAGNNGGAGTTPPLTFDTSNPNAPSAPVLASASDSGFSNTDNITNVTIPVFTGTAEAGATVTLYDTDGTTVLGTGIATGGNWSITATTLTPGVHTVTAKATDASGNVSPVSTGLAVTIDTTIPVISSIALADPNPTLATSVRYKVTFSESVSDVQVTDFSIATTGTAGTIAGVTTADNTVYTVTVNAITGSGTIGLNLNNAGTGIADIAGNNIATGLTGDFYTFDHTVPTLSAVNITSNNSNPIFAKVGNTATLTFTASETLQTPVVSIAGHVVTPTATGNNWTANYTFTSADSEGLVAYNIAFSDLIGNPGVPVSTGTGSVTFDRTTPTLSAVNIASDNANPLFGKVGNNITLTFTSSEALQIPVVSIAGHTVIPTAVGNNWTATYPLASTDAEGLVPYQIAFSDLAGNAGTPVSTGTGSVTFDKSTPTLSAVEISSNNALPFLAIVGNTATLTFTASEPLQTPIVTIAGHTVTPTVSGNNWTATYTFTSTDTEGLVAYNIAFSDLSGNAGTPVSTGAGSVTFDKSVPTLSAVNIVSDHANPTLAKVGNTATLTFTASEVLQTPVVTIAGHTVTPTATGNNWTASYTFTSSDAEGLVAYNIAFSDLANNAGTPVSTGTGSVTFDKSAPVLTAVNIVSDYTVPTLAKTGNTATLTFTASETLQTPVVTIAGHTVTPTATGNNWTATYTFTSTDPEGLVAYNIVFSDLTGNAGTPVSTGTGSVTFDRTAPAIPAGLIAASGDTQLILNWAANSEPDLAKYRILYGTSPSPTTVLADVPAGTTTFTNVGLINGTTYYYRIQALDQAGNVSALSADVSAVPKGSQTITFNAIATKTYGDASFSLGNVNSSAGLPIQYTATNTAIVSIAGNMATILKSGSTTITASQPGNGSVNAAANVQQTLTVNNATLTIVNNSRSKVYGDVLTNTDFTGNITGLQNGDNILVTRSSTGALATAAGGQTYPIVATLADPGNKLANYTVNNPDGTLTITQKTLTITAKNLNKTYGEALIFTGSEFTATGLINGNTITSLSFSSPGAAATASVAGSDYDIIPSAAIGTGLGNYSFAYANGKLTVNRKALTITADPQVKFLGDANPPLTASYVGLANGESSSVLTTLPSLSTTATTNSPAGTYDINISGAVAANYAISYQKGTLTIKTDVPTSISLASVPLYENTALGTSAGTLSSTSDRPATTFTYSLVTGAGDTDNGMFAISGNKLLSNAALDFESKSIFKVRVRSTTQNNTSLDKELTINLSDVNEAPTLAAIGNQTLCATTATQTVNLTGISAGPESGQIAKLTVTSTNSSLFESLKVSGSAATGTLTYKLRSGAAGTATVTVMVKDDGGTENGGIDTETRSFVLTVNSTPIVTISSNQGNQVSKGATVQLTASGGTNYVWSNSSGILTGLNSATLTVRPRETTTYTVTATNANGCSQTQTFTLGVLDDLALIKGTNILSPNGDGFNDKWIIDNIDFYPNNEVKVFDKAGRILYTKKGYDNSWDAMLNGRPLDEGTYYYIIDFGTNRLKFRGFITVIREN</sequence>
<dbReference type="EMBL" id="FQUQ01000001">
    <property type="protein sequence ID" value="SHE76029.1"/>
    <property type="molecule type" value="Genomic_DNA"/>
</dbReference>
<evidence type="ECO:0000313" key="5">
    <source>
        <dbReference type="EMBL" id="SHE76029.1"/>
    </source>
</evidence>
<dbReference type="InterPro" id="IPR036116">
    <property type="entry name" value="FN3_sf"/>
</dbReference>
<dbReference type="Proteomes" id="UP000184287">
    <property type="component" value="Unassembled WGS sequence"/>
</dbReference>
<dbReference type="InterPro" id="IPR002126">
    <property type="entry name" value="Cadherin-like_dom"/>
</dbReference>
<evidence type="ECO:0000259" key="3">
    <source>
        <dbReference type="PROSITE" id="PS50268"/>
    </source>
</evidence>
<evidence type="ECO:0000256" key="1">
    <source>
        <dbReference type="SAM" id="MobiDB-lite"/>
    </source>
</evidence>
<dbReference type="GO" id="GO:0007156">
    <property type="term" value="P:homophilic cell adhesion via plasma membrane adhesion molecules"/>
    <property type="evidence" value="ECO:0007669"/>
    <property type="project" value="InterPro"/>
</dbReference>
<reference evidence="6" key="1">
    <citation type="submission" date="2016-11" db="EMBL/GenBank/DDBJ databases">
        <authorList>
            <person name="Varghese N."/>
            <person name="Submissions S."/>
        </authorList>
    </citation>
    <scope>NUCLEOTIDE SEQUENCE [LARGE SCALE GENOMIC DNA]</scope>
    <source>
        <strain evidence="6">DSM 16990</strain>
    </source>
</reference>
<feature type="chain" id="PRO_5012115456" evidence="2">
    <location>
        <begin position="23"/>
        <end position="2939"/>
    </location>
</feature>
<dbReference type="InterPro" id="IPR013783">
    <property type="entry name" value="Ig-like_fold"/>
</dbReference>
<evidence type="ECO:0000256" key="2">
    <source>
        <dbReference type="SAM" id="SignalP"/>
    </source>
</evidence>
<dbReference type="PROSITE" id="PS51257">
    <property type="entry name" value="PROKAR_LIPOPROTEIN"/>
    <property type="match status" value="1"/>
</dbReference>
<dbReference type="PANTHER" id="PTHR34677">
    <property type="match status" value="1"/>
</dbReference>
<dbReference type="OrthoDB" id="355609at2"/>
<dbReference type="PROSITE" id="PS50853">
    <property type="entry name" value="FN3"/>
    <property type="match status" value="1"/>
</dbReference>
<evidence type="ECO:0000259" key="4">
    <source>
        <dbReference type="PROSITE" id="PS50853"/>
    </source>
</evidence>
<protein>
    <submittedName>
        <fullName evidence="5">Gliding motility-associated C-terminal domain-containing protein</fullName>
    </submittedName>
</protein>
<dbReference type="Pfam" id="PF18676">
    <property type="entry name" value="MBG_2"/>
    <property type="match status" value="3"/>
</dbReference>
<dbReference type="Pfam" id="PF19077">
    <property type="entry name" value="Big_13"/>
    <property type="match status" value="7"/>
</dbReference>
<proteinExistence type="predicted"/>
<dbReference type="InterPro" id="IPR003961">
    <property type="entry name" value="FN3_dom"/>
</dbReference>
<dbReference type="NCBIfam" id="TIGR04131">
    <property type="entry name" value="Bac_Flav_CTERM"/>
    <property type="match status" value="1"/>
</dbReference>